<evidence type="ECO:0000256" key="1">
    <source>
        <dbReference type="SAM" id="MobiDB-lite"/>
    </source>
</evidence>
<gene>
    <name evidence="2" type="ORF">Scaly_1126300</name>
</gene>
<name>A0AAW2QMN9_9LAMI</name>
<proteinExistence type="predicted"/>
<feature type="compositionally biased region" description="Basic and acidic residues" evidence="1">
    <location>
        <begin position="452"/>
        <end position="466"/>
    </location>
</feature>
<feature type="compositionally biased region" description="Polar residues" evidence="1">
    <location>
        <begin position="25"/>
        <end position="37"/>
    </location>
</feature>
<feature type="compositionally biased region" description="Basic and acidic residues" evidence="1">
    <location>
        <begin position="352"/>
        <end position="368"/>
    </location>
</feature>
<feature type="compositionally biased region" description="Polar residues" evidence="1">
    <location>
        <begin position="434"/>
        <end position="446"/>
    </location>
</feature>
<dbReference type="AlphaFoldDB" id="A0AAW2QMN9"/>
<feature type="compositionally biased region" description="Basic and acidic residues" evidence="1">
    <location>
        <begin position="319"/>
        <end position="338"/>
    </location>
</feature>
<feature type="compositionally biased region" description="Polar residues" evidence="1">
    <location>
        <begin position="60"/>
        <end position="76"/>
    </location>
</feature>
<feature type="region of interest" description="Disordered" evidence="1">
    <location>
        <begin position="486"/>
        <end position="650"/>
    </location>
</feature>
<reference evidence="2" key="1">
    <citation type="submission" date="2020-06" db="EMBL/GenBank/DDBJ databases">
        <authorList>
            <person name="Li T."/>
            <person name="Hu X."/>
            <person name="Zhang T."/>
            <person name="Song X."/>
            <person name="Zhang H."/>
            <person name="Dai N."/>
            <person name="Sheng W."/>
            <person name="Hou X."/>
            <person name="Wei L."/>
        </authorList>
    </citation>
    <scope>NUCLEOTIDE SEQUENCE</scope>
    <source>
        <strain evidence="2">KEN8</strain>
        <tissue evidence="2">Leaf</tissue>
    </source>
</reference>
<reference evidence="2" key="2">
    <citation type="journal article" date="2024" name="Plant">
        <title>Genomic evolution and insights into agronomic trait innovations of Sesamum species.</title>
        <authorList>
            <person name="Miao H."/>
            <person name="Wang L."/>
            <person name="Qu L."/>
            <person name="Liu H."/>
            <person name="Sun Y."/>
            <person name="Le M."/>
            <person name="Wang Q."/>
            <person name="Wei S."/>
            <person name="Zheng Y."/>
            <person name="Lin W."/>
            <person name="Duan Y."/>
            <person name="Cao H."/>
            <person name="Xiong S."/>
            <person name="Wang X."/>
            <person name="Wei L."/>
            <person name="Li C."/>
            <person name="Ma Q."/>
            <person name="Ju M."/>
            <person name="Zhao R."/>
            <person name="Li G."/>
            <person name="Mu C."/>
            <person name="Tian Q."/>
            <person name="Mei H."/>
            <person name="Zhang T."/>
            <person name="Gao T."/>
            <person name="Zhang H."/>
        </authorList>
    </citation>
    <scope>NUCLEOTIDE SEQUENCE</scope>
    <source>
        <strain evidence="2">KEN8</strain>
    </source>
</reference>
<feature type="region of interest" description="Disordered" evidence="1">
    <location>
        <begin position="434"/>
        <end position="466"/>
    </location>
</feature>
<dbReference type="EMBL" id="JACGWM010000006">
    <property type="protein sequence ID" value="KAL0369074.1"/>
    <property type="molecule type" value="Genomic_DNA"/>
</dbReference>
<evidence type="ECO:0000313" key="2">
    <source>
        <dbReference type="EMBL" id="KAL0369074.1"/>
    </source>
</evidence>
<organism evidence="2">
    <name type="scientific">Sesamum calycinum</name>
    <dbReference type="NCBI Taxonomy" id="2727403"/>
    <lineage>
        <taxon>Eukaryota</taxon>
        <taxon>Viridiplantae</taxon>
        <taxon>Streptophyta</taxon>
        <taxon>Embryophyta</taxon>
        <taxon>Tracheophyta</taxon>
        <taxon>Spermatophyta</taxon>
        <taxon>Magnoliopsida</taxon>
        <taxon>eudicotyledons</taxon>
        <taxon>Gunneridae</taxon>
        <taxon>Pentapetalae</taxon>
        <taxon>asterids</taxon>
        <taxon>lamiids</taxon>
        <taxon>Lamiales</taxon>
        <taxon>Pedaliaceae</taxon>
        <taxon>Sesamum</taxon>
    </lineage>
</organism>
<comment type="caution">
    <text evidence="2">The sequence shown here is derived from an EMBL/GenBank/DDBJ whole genome shotgun (WGS) entry which is preliminary data.</text>
</comment>
<feature type="compositionally biased region" description="Polar residues" evidence="1">
    <location>
        <begin position="393"/>
        <end position="404"/>
    </location>
</feature>
<feature type="region of interest" description="Disordered" evidence="1">
    <location>
        <begin position="319"/>
        <end position="416"/>
    </location>
</feature>
<feature type="compositionally biased region" description="Basic and acidic residues" evidence="1">
    <location>
        <begin position="610"/>
        <end position="629"/>
    </location>
</feature>
<feature type="compositionally biased region" description="Basic and acidic residues" evidence="1">
    <location>
        <begin position="639"/>
        <end position="650"/>
    </location>
</feature>
<feature type="compositionally biased region" description="Basic and acidic residues" evidence="1">
    <location>
        <begin position="561"/>
        <end position="578"/>
    </location>
</feature>
<accession>A0AAW2QMN9</accession>
<evidence type="ECO:0008006" key="3">
    <source>
        <dbReference type="Google" id="ProtNLM"/>
    </source>
</evidence>
<protein>
    <recommendedName>
        <fullName evidence="3">DUF3741 domain-containing protein</fullName>
    </recommendedName>
</protein>
<feature type="region of interest" description="Disordered" evidence="1">
    <location>
        <begin position="22"/>
        <end position="76"/>
    </location>
</feature>
<feature type="region of interest" description="Disordered" evidence="1">
    <location>
        <begin position="788"/>
        <end position="807"/>
    </location>
</feature>
<sequence>MATKSDFAQKLLTDLRLRKERMAAAQNSSRQSGQTSRVVHGNPGRTSRGARQINAVESAGSRTGNTSRMSNGGSRSINIKESSNQIVLYESGQSSRQVRDLSMAIAFAFENSGNLSKIGVSSSNPLFPTISHIHINEISKGVQKLNQILRACSDGLNFDRNSIEVGKQLLKGAIDLEESLRMLVNLQEASKYGNGAQKKSRIKLLEEDEDDQDENHKTADQWKLDRPRFSFDKPSRNARFVQGATRLKQQALSYPDKNSEQPIGNSEMVLHRRSTSHVQDLSLSTQVKLSSNVSSSQTAQEKGRISNVIAKLMGLEETPQKEDSIRMKNDVKEKEGKQGKVLRKNSKSSDTLNRENRSESLHSTDKKSIQTNNTPPVRDSKLKLKVGKIQENPDGSSKLVNSERNQQRKDLKLLGVGMEAVPGPKLASTMMNKQQNHAIAPNQVNGLPSFEDSEKKQNLKKEKESKIIESRSKVLVLNTELQQKAENGKTLKAEEKRHNRIEYKADQKDQQIQKQNMMAKNHEEQQVESGVASKSKKSTVINLQKKLSRDKSAPRNGRSVKTIEKVPVEDPPNGRHPDVASMIDISNKTASNQENFKKENQSHYSSPREPQPDTEKESSNPVHTKEKQNEVSATQKKAIPREVQRNEIPRKIDALMTRRNATASHLTRPIKQPANMLKDLKQQMHIKNRSSKRMEEESDGQVKEGKTGIRIYNASEMTTEPVRQEDKLQNEADQMIILNNSVADECQIQNIQITSTLNDNCDSTILNPGKVSDDLQIVEQPYALKDENRLKQRDQSIGDNEESTEPYNLSQHDYKQCPASAIQEQLTETEKDLKEILIKSQLFLSTAEALFKLNIPVSFLHVGDHDYEVAEKKPVLDTAYEVMKRKARRYEVTYHPYTKTNISCTKLRSLDNLVKQLCKELEILKFYGGHGNDVAAGLYEMLNKDIYNKGPDVNSMWDFEWSNMMSMFPEKEEVIREVERHMINGLLDEITNLVVIIVSV</sequence>
<dbReference type="PANTHER" id="PTHR34282:SF1">
    <property type="entry name" value="DUF3741 DOMAIN-CONTAINING PROTEIN"/>
    <property type="match status" value="1"/>
</dbReference>
<dbReference type="PANTHER" id="PTHR34282">
    <property type="entry name" value="OS01G0228800 PROTEIN-RELATED"/>
    <property type="match status" value="1"/>
</dbReference>
<feature type="compositionally biased region" description="Polar residues" evidence="1">
    <location>
        <begin position="584"/>
        <end position="594"/>
    </location>
</feature>
<feature type="compositionally biased region" description="Basic and acidic residues" evidence="1">
    <location>
        <begin position="486"/>
        <end position="511"/>
    </location>
</feature>